<dbReference type="Gene3D" id="3.40.190.10">
    <property type="entry name" value="Periplasmic binding protein-like II"/>
    <property type="match status" value="1"/>
</dbReference>
<dbReference type="PIRSF" id="PIRSF017082">
    <property type="entry name" value="YflP"/>
    <property type="match status" value="1"/>
</dbReference>
<dbReference type="InterPro" id="IPR042100">
    <property type="entry name" value="Bug_dom1"/>
</dbReference>
<evidence type="ECO:0000256" key="1">
    <source>
        <dbReference type="ARBA" id="ARBA00006987"/>
    </source>
</evidence>
<comment type="similarity">
    <text evidence="1">Belongs to the UPF0065 (bug) family.</text>
</comment>
<feature type="signal peptide" evidence="2">
    <location>
        <begin position="1"/>
        <end position="28"/>
    </location>
</feature>
<dbReference type="PANTHER" id="PTHR42928:SF5">
    <property type="entry name" value="BLR1237 PROTEIN"/>
    <property type="match status" value="1"/>
</dbReference>
<feature type="chain" id="PRO_5027040702" description="Tripartite-type tricarboxylate transporter, receptor component TctC" evidence="2">
    <location>
        <begin position="29"/>
        <end position="330"/>
    </location>
</feature>
<evidence type="ECO:0000313" key="3">
    <source>
        <dbReference type="EMBL" id="QKM62016.1"/>
    </source>
</evidence>
<organism evidence="3 4">
    <name type="scientific">Polynucleobacter antarcticus</name>
    <dbReference type="NCBI Taxonomy" id="1743162"/>
    <lineage>
        <taxon>Bacteria</taxon>
        <taxon>Pseudomonadati</taxon>
        <taxon>Pseudomonadota</taxon>
        <taxon>Betaproteobacteria</taxon>
        <taxon>Burkholderiales</taxon>
        <taxon>Burkholderiaceae</taxon>
        <taxon>Polynucleobacter</taxon>
    </lineage>
</organism>
<dbReference type="RefSeq" id="WP_173942169.1">
    <property type="nucleotide sequence ID" value="NZ_CBCSCD010000003.1"/>
</dbReference>
<dbReference type="EMBL" id="CP028941">
    <property type="protein sequence ID" value="QKM62016.1"/>
    <property type="molecule type" value="Genomic_DNA"/>
</dbReference>
<dbReference type="KEGG" id="pani:DCO16_02315"/>
<dbReference type="AlphaFoldDB" id="A0A6M9PVS4"/>
<dbReference type="Proteomes" id="UP000500806">
    <property type="component" value="Chromosome"/>
</dbReference>
<dbReference type="InterPro" id="IPR005064">
    <property type="entry name" value="BUG"/>
</dbReference>
<evidence type="ECO:0000313" key="4">
    <source>
        <dbReference type="Proteomes" id="UP000500806"/>
    </source>
</evidence>
<protein>
    <recommendedName>
        <fullName evidence="5">Tripartite-type tricarboxylate transporter, receptor component TctC</fullName>
    </recommendedName>
</protein>
<proteinExistence type="inferred from homology"/>
<dbReference type="Gene3D" id="3.40.190.150">
    <property type="entry name" value="Bordetella uptake gene, domain 1"/>
    <property type="match status" value="1"/>
</dbReference>
<keyword evidence="2" id="KW-0732">Signal</keyword>
<dbReference type="PANTHER" id="PTHR42928">
    <property type="entry name" value="TRICARBOXYLATE-BINDING PROTEIN"/>
    <property type="match status" value="1"/>
</dbReference>
<sequence length="330" mass="34928">MKFKKTLFAGIAAIVGASTLLGSNIASAQKDWPTKPIALVVPFAAGGPTDTIARLIAVPMGQALGQTVVVENTAGAGGTIASTKVARAAPDGYTIYIHHMGMATAQALYDKLPYDPMNSFEYIGQVADVPMVLLGKKDLPANNFKELEAYIKANGSKVTMANAGPGAVSQLCGLLFQSRMGVRLTNIPYKGTGPALTDLLGGQVDLLCDQTTQTIPYIKDGRVKAFGTTTMKRLPAIPNVPTLNEQGLKGFEVKVWHGVYAPKGTPQPILDKINAALKKALSSPDVVKRLQDANIDIAPMAKVSAKGLKDHLESEINVWGPVIRKANIPD</sequence>
<dbReference type="SUPFAM" id="SSF53850">
    <property type="entry name" value="Periplasmic binding protein-like II"/>
    <property type="match status" value="1"/>
</dbReference>
<name>A0A6M9PVS4_9BURK</name>
<dbReference type="Pfam" id="PF03401">
    <property type="entry name" value="TctC"/>
    <property type="match status" value="1"/>
</dbReference>
<reference evidence="3 4" key="1">
    <citation type="submission" date="2018-04" db="EMBL/GenBank/DDBJ databases">
        <title>Polynucleobacter sp. LimPoW16 genome.</title>
        <authorList>
            <person name="Hahn M.W."/>
        </authorList>
    </citation>
    <scope>NUCLEOTIDE SEQUENCE [LARGE SCALE GENOMIC DNA]</scope>
    <source>
        <strain evidence="3 4">LimPoW16</strain>
    </source>
</reference>
<keyword evidence="4" id="KW-1185">Reference proteome</keyword>
<evidence type="ECO:0008006" key="5">
    <source>
        <dbReference type="Google" id="ProtNLM"/>
    </source>
</evidence>
<gene>
    <name evidence="3" type="ORF">DCO16_02315</name>
</gene>
<evidence type="ECO:0000256" key="2">
    <source>
        <dbReference type="SAM" id="SignalP"/>
    </source>
</evidence>
<accession>A0A6M9PVS4</accession>